<proteinExistence type="predicted"/>
<comment type="caution">
    <text evidence="1">The sequence shown here is derived from an EMBL/GenBank/DDBJ whole genome shotgun (WGS) entry which is preliminary data.</text>
</comment>
<organism evidence="1 2">
    <name type="scientific">Pseudomassariella vexata</name>
    <dbReference type="NCBI Taxonomy" id="1141098"/>
    <lineage>
        <taxon>Eukaryota</taxon>
        <taxon>Fungi</taxon>
        <taxon>Dikarya</taxon>
        <taxon>Ascomycota</taxon>
        <taxon>Pezizomycotina</taxon>
        <taxon>Sordariomycetes</taxon>
        <taxon>Xylariomycetidae</taxon>
        <taxon>Amphisphaeriales</taxon>
        <taxon>Pseudomassariaceae</taxon>
        <taxon>Pseudomassariella</taxon>
    </lineage>
</organism>
<dbReference type="GeneID" id="63774644"/>
<name>A0A1Y2DVU4_9PEZI</name>
<dbReference type="OrthoDB" id="4764288at2759"/>
<sequence length="245" mass="26222">MAGGAAGVEAGALALDERTMSARGPFSVCSMMKWPERGPDVFSQARRCRSLKCYGWGNFKVLGLSLVVLGSCKYGIYLLRLRAPRLLVILETTTIEYFTTLEFQPIQRHIPFMQLPTAAPEIFQDNRSWPGTSRLTPGLVNLSSMCTHLSCGELVADPPAARAEMPGNEAMASLVVVDVEFGREMGSRVNKGNEEGPSSMTDRIGGRTGDATCALIGIGATIGGRLFPSAYVNAEAVTANVGSLE</sequence>
<dbReference type="EMBL" id="MCFJ01000008">
    <property type="protein sequence ID" value="ORY63234.1"/>
    <property type="molecule type" value="Genomic_DNA"/>
</dbReference>
<gene>
    <name evidence="1" type="ORF">BCR38DRAFT_410180</name>
</gene>
<protein>
    <submittedName>
        <fullName evidence="1">Uncharacterized protein</fullName>
    </submittedName>
</protein>
<reference evidence="1 2" key="1">
    <citation type="submission" date="2016-07" db="EMBL/GenBank/DDBJ databases">
        <title>Pervasive Adenine N6-methylation of Active Genes in Fungi.</title>
        <authorList>
            <consortium name="DOE Joint Genome Institute"/>
            <person name="Mondo S.J."/>
            <person name="Dannebaum R.O."/>
            <person name="Kuo R.C."/>
            <person name="Labutti K."/>
            <person name="Haridas S."/>
            <person name="Kuo A."/>
            <person name="Salamov A."/>
            <person name="Ahrendt S.R."/>
            <person name="Lipzen A."/>
            <person name="Sullivan W."/>
            <person name="Andreopoulos W.B."/>
            <person name="Clum A."/>
            <person name="Lindquist E."/>
            <person name="Daum C."/>
            <person name="Ramamoorthy G.K."/>
            <person name="Gryganskyi A."/>
            <person name="Culley D."/>
            <person name="Magnuson J.K."/>
            <person name="James T.Y."/>
            <person name="O'Malley M.A."/>
            <person name="Stajich J.E."/>
            <person name="Spatafora J.W."/>
            <person name="Visel A."/>
            <person name="Grigoriev I.V."/>
        </authorList>
    </citation>
    <scope>NUCLEOTIDE SEQUENCE [LARGE SCALE GENOMIC DNA]</scope>
    <source>
        <strain evidence="1 2">CBS 129021</strain>
    </source>
</reference>
<dbReference type="InParanoid" id="A0A1Y2DVU4"/>
<evidence type="ECO:0000313" key="1">
    <source>
        <dbReference type="EMBL" id="ORY63234.1"/>
    </source>
</evidence>
<dbReference type="Proteomes" id="UP000193689">
    <property type="component" value="Unassembled WGS sequence"/>
</dbReference>
<keyword evidence="2" id="KW-1185">Reference proteome</keyword>
<dbReference type="AlphaFoldDB" id="A0A1Y2DVU4"/>
<accession>A0A1Y2DVU4</accession>
<dbReference type="RefSeq" id="XP_040714891.1">
    <property type="nucleotide sequence ID" value="XM_040858432.1"/>
</dbReference>
<evidence type="ECO:0000313" key="2">
    <source>
        <dbReference type="Proteomes" id="UP000193689"/>
    </source>
</evidence>